<dbReference type="OrthoDB" id="6007128at2"/>
<name>A0A0R0DBG7_9GAMM</name>
<dbReference type="RefSeq" id="WP_057636628.1">
    <property type="nucleotide sequence ID" value="NZ_LDJM01000006.1"/>
</dbReference>
<accession>A0A0R0DBG7</accession>
<evidence type="ECO:0000313" key="3">
    <source>
        <dbReference type="Proteomes" id="UP000050956"/>
    </source>
</evidence>
<feature type="chain" id="PRO_5006395404" description="DUF3108 domain-containing protein" evidence="1">
    <location>
        <begin position="22"/>
        <end position="264"/>
    </location>
</feature>
<evidence type="ECO:0000313" key="2">
    <source>
        <dbReference type="EMBL" id="KRG79195.1"/>
    </source>
</evidence>
<feature type="signal peptide" evidence="1">
    <location>
        <begin position="1"/>
        <end position="21"/>
    </location>
</feature>
<gene>
    <name evidence="2" type="ORF">ABB30_01995</name>
</gene>
<dbReference type="InterPro" id="IPR021457">
    <property type="entry name" value="DUF3108"/>
</dbReference>
<sequence>MTLSRLLLTACLLLPLWPALAAAPVATPATAASTALEPVPDWQPITRLAPFQGTYQAFYKGRQAGDATLALQRVGNNRWQVSLEVRGKRGFAGVLGLNLLQTTVFEEHQGQFRPLSQLTERRGLFLGKKVRGSYDWAAGTAQWQGDIDKKRRSPVALQPGDLSALLINLAIMRDASPGAHMQYRFADVGRVRLHQYQADAATAITEVSELSYDALRVQRSNSSPGDAMVLWLASGVPTPIRISQREDGEDTIDLQLIEYQGEQQ</sequence>
<dbReference type="PATRIC" id="fig|336566.3.peg.2767"/>
<dbReference type="EMBL" id="LDJM01000006">
    <property type="protein sequence ID" value="KRG79195.1"/>
    <property type="molecule type" value="Genomic_DNA"/>
</dbReference>
<comment type="caution">
    <text evidence="2">The sequence shown here is derived from an EMBL/GenBank/DDBJ whole genome shotgun (WGS) entry which is preliminary data.</text>
</comment>
<dbReference type="AlphaFoldDB" id="A0A0R0DBG7"/>
<reference evidence="2 3" key="1">
    <citation type="submission" date="2015-05" db="EMBL/GenBank/DDBJ databases">
        <title>Genome sequencing and analysis of members of genus Stenotrophomonas.</title>
        <authorList>
            <person name="Patil P.P."/>
            <person name="Midha S."/>
            <person name="Patil P.B."/>
        </authorList>
    </citation>
    <scope>NUCLEOTIDE SEQUENCE [LARGE SCALE GENOMIC DNA]</scope>
    <source>
        <strain evidence="2 3">DSM 24757</strain>
    </source>
</reference>
<keyword evidence="1" id="KW-0732">Signal</keyword>
<dbReference type="Proteomes" id="UP000050956">
    <property type="component" value="Unassembled WGS sequence"/>
</dbReference>
<proteinExistence type="predicted"/>
<evidence type="ECO:0000256" key="1">
    <source>
        <dbReference type="SAM" id="SignalP"/>
    </source>
</evidence>
<organism evidence="2 3">
    <name type="scientific">Stenotrophomonas ginsengisoli</name>
    <dbReference type="NCBI Taxonomy" id="336566"/>
    <lineage>
        <taxon>Bacteria</taxon>
        <taxon>Pseudomonadati</taxon>
        <taxon>Pseudomonadota</taxon>
        <taxon>Gammaproteobacteria</taxon>
        <taxon>Lysobacterales</taxon>
        <taxon>Lysobacteraceae</taxon>
        <taxon>Stenotrophomonas</taxon>
    </lineage>
</organism>
<dbReference type="Pfam" id="PF11306">
    <property type="entry name" value="DUF3108"/>
    <property type="match status" value="1"/>
</dbReference>
<evidence type="ECO:0008006" key="4">
    <source>
        <dbReference type="Google" id="ProtNLM"/>
    </source>
</evidence>
<keyword evidence="3" id="KW-1185">Reference proteome</keyword>
<protein>
    <recommendedName>
        <fullName evidence="4">DUF3108 domain-containing protein</fullName>
    </recommendedName>
</protein>
<dbReference type="STRING" id="336566.ABB30_01995"/>